<reference evidence="14" key="1">
    <citation type="submission" date="2021-10" db="EMBL/GenBank/DDBJ databases">
        <title>Tropical sea cucumber genome reveals ecological adaptation and Cuvierian tubules defense mechanism.</title>
        <authorList>
            <person name="Chen T."/>
        </authorList>
    </citation>
    <scope>NUCLEOTIDE SEQUENCE</scope>
    <source>
        <strain evidence="14">Nanhai2018</strain>
        <tissue evidence="14">Muscle</tissue>
    </source>
</reference>
<dbReference type="GO" id="GO:0051897">
    <property type="term" value="P:positive regulation of phosphatidylinositol 3-kinase/protein kinase B signal transduction"/>
    <property type="evidence" value="ECO:0007669"/>
    <property type="project" value="TreeGrafter"/>
</dbReference>
<dbReference type="GO" id="GO:0004714">
    <property type="term" value="F:transmembrane receptor protein tyrosine kinase activity"/>
    <property type="evidence" value="ECO:0007669"/>
    <property type="project" value="UniProtKB-EC"/>
</dbReference>
<organism evidence="14 15">
    <name type="scientific">Holothuria leucospilota</name>
    <name type="common">Black long sea cucumber</name>
    <name type="synonym">Mertensiothuria leucospilota</name>
    <dbReference type="NCBI Taxonomy" id="206669"/>
    <lineage>
        <taxon>Eukaryota</taxon>
        <taxon>Metazoa</taxon>
        <taxon>Echinodermata</taxon>
        <taxon>Eleutherozoa</taxon>
        <taxon>Echinozoa</taxon>
        <taxon>Holothuroidea</taxon>
        <taxon>Aspidochirotacea</taxon>
        <taxon>Aspidochirotida</taxon>
        <taxon>Holothuriidae</taxon>
        <taxon>Holothuria</taxon>
    </lineage>
</organism>
<comment type="subcellular location">
    <subcellularLocation>
        <location evidence="1">Membrane</location>
        <topology evidence="1">Single-pass membrane protein</topology>
    </subcellularLocation>
</comment>
<evidence type="ECO:0000256" key="10">
    <source>
        <dbReference type="PIRSR" id="PIRSR000615-2"/>
    </source>
</evidence>
<accession>A0A9Q1H6V9</accession>
<dbReference type="GO" id="GO:0007169">
    <property type="term" value="P:cell surface receptor protein tyrosine kinase signaling pathway"/>
    <property type="evidence" value="ECO:0007669"/>
    <property type="project" value="TreeGrafter"/>
</dbReference>
<dbReference type="Proteomes" id="UP001152320">
    <property type="component" value="Chromosome 10"/>
</dbReference>
<dbReference type="GO" id="GO:0010976">
    <property type="term" value="P:positive regulation of neuron projection development"/>
    <property type="evidence" value="ECO:0007669"/>
    <property type="project" value="TreeGrafter"/>
</dbReference>
<evidence type="ECO:0000256" key="1">
    <source>
        <dbReference type="ARBA" id="ARBA00004167"/>
    </source>
</evidence>
<dbReference type="SUPFAM" id="SSF48726">
    <property type="entry name" value="Immunoglobulin"/>
    <property type="match status" value="2"/>
</dbReference>
<evidence type="ECO:0000256" key="8">
    <source>
        <dbReference type="ARBA" id="ARBA00023180"/>
    </source>
</evidence>
<evidence type="ECO:0000313" key="15">
    <source>
        <dbReference type="Proteomes" id="UP001152320"/>
    </source>
</evidence>
<evidence type="ECO:0000256" key="11">
    <source>
        <dbReference type="PIRSR" id="PIRSR000615-3"/>
    </source>
</evidence>
<name>A0A9Q1H6V9_HOLLE</name>
<feature type="binding site" evidence="11">
    <location>
        <position position="692"/>
    </location>
    <ligand>
        <name>Mg(2+)</name>
        <dbReference type="ChEBI" id="CHEBI:18420"/>
    </ligand>
</feature>
<dbReference type="InterPro" id="IPR013151">
    <property type="entry name" value="Immunoglobulin_dom"/>
</dbReference>
<dbReference type="InterPro" id="IPR011009">
    <property type="entry name" value="Kinase-like_dom_sf"/>
</dbReference>
<dbReference type="CDD" id="cd00096">
    <property type="entry name" value="Ig"/>
    <property type="match status" value="1"/>
</dbReference>
<keyword evidence="5" id="KW-1133">Transmembrane helix</keyword>
<dbReference type="InterPro" id="IPR050122">
    <property type="entry name" value="RTK"/>
</dbReference>
<dbReference type="InterPro" id="IPR001245">
    <property type="entry name" value="Ser-Thr/Tyr_kinase_cat_dom"/>
</dbReference>
<keyword evidence="14" id="KW-0808">Transferase</keyword>
<dbReference type="GO" id="GO:0005886">
    <property type="term" value="C:plasma membrane"/>
    <property type="evidence" value="ECO:0007669"/>
    <property type="project" value="TreeGrafter"/>
</dbReference>
<evidence type="ECO:0000256" key="3">
    <source>
        <dbReference type="ARBA" id="ARBA00022692"/>
    </source>
</evidence>
<evidence type="ECO:0000256" key="9">
    <source>
        <dbReference type="ARBA" id="ARBA00051243"/>
    </source>
</evidence>
<dbReference type="SUPFAM" id="SSF56112">
    <property type="entry name" value="Protein kinase-like (PK-like)"/>
    <property type="match status" value="1"/>
</dbReference>
<dbReference type="Gene3D" id="1.10.510.10">
    <property type="entry name" value="Transferase(Phosphotransferase) domain 1"/>
    <property type="match status" value="1"/>
</dbReference>
<protein>
    <recommendedName>
        <fullName evidence="2">receptor protein-tyrosine kinase</fullName>
        <ecNumber evidence="2">2.7.10.1</ecNumber>
    </recommendedName>
</protein>
<keyword evidence="8" id="KW-0325">Glycoprotein</keyword>
<evidence type="ECO:0000259" key="13">
    <source>
        <dbReference type="PROSITE" id="PS50835"/>
    </source>
</evidence>
<dbReference type="PIRSF" id="PIRSF000615">
    <property type="entry name" value="TyrPK_CSF1-R"/>
    <property type="match status" value="1"/>
</dbReference>
<keyword evidence="4" id="KW-0732">Signal</keyword>
<dbReference type="PROSITE" id="PS50835">
    <property type="entry name" value="IG_LIKE"/>
    <property type="match status" value="3"/>
</dbReference>
<dbReference type="Pfam" id="PF07714">
    <property type="entry name" value="PK_Tyr_Ser-Thr"/>
    <property type="match status" value="1"/>
</dbReference>
<dbReference type="EMBL" id="JAIZAY010000010">
    <property type="protein sequence ID" value="KAJ8034978.1"/>
    <property type="molecule type" value="Genomic_DNA"/>
</dbReference>
<dbReference type="InterPro" id="IPR013783">
    <property type="entry name" value="Ig-like_fold"/>
</dbReference>
<evidence type="ECO:0000313" key="14">
    <source>
        <dbReference type="EMBL" id="KAJ8034978.1"/>
    </source>
</evidence>
<dbReference type="InterPro" id="IPR036179">
    <property type="entry name" value="Ig-like_dom_sf"/>
</dbReference>
<dbReference type="GO" id="GO:0005524">
    <property type="term" value="F:ATP binding"/>
    <property type="evidence" value="ECO:0007669"/>
    <property type="project" value="UniProtKB-KW"/>
</dbReference>
<keyword evidence="10" id="KW-0547">Nucleotide-binding</keyword>
<gene>
    <name evidence="14" type="ORF">HOLleu_22033</name>
</gene>
<evidence type="ECO:0000256" key="2">
    <source>
        <dbReference type="ARBA" id="ARBA00011902"/>
    </source>
</evidence>
<sequence>MVFTLCIPRSLTMTFKFIEKALVYVVICFGANYAEFDCKKFVKKINDSVEFTCSVNPHQIENAFWKKDNFTFEWKTKEYDHIFYNITTLKILTIKREDEGVYSCNYLEHLIGKFCLSVEVGPEMSIYVNSNHREAELWAKSGEIIMLTCVAVSDQSFVNISWSLEDRYISFGPTQTTVQDDDSSFITNSSLVFTATRSVYFIECFSDRQHLLNWAASINISTYDMYFSFDEARVHRDFTISSTEMLNIRCVFDVPRPYPLTLKWISNGDSFPLNNGYSNCSQEACIHNTSLEMFPSTTKDIDVSCISVGDYLPRNFSSSITVHVNAIPSIHIMLNGENLTSPLRGSSNTVYYFQCVALGSKPAVNLGWKVEDTFLGGHKTIQTRNEFNNDTYDCTINLLLTVTKSRTRISCFILSPPSPDFSLNITLSISVDGEWNFPIEMFLLLIFIVPIVVGLKIFWPKVQGFMHTKKLCFNESVHISEVNTTDNYDDEFELNSDASLYYETTAESLEKYQHKETKEEQTENIVHRKNVIITSALSGNGYVKYSIGHHVTMKGKRIVICKSVKDDAHVKDVYHFLKMAEESSLLSHHPNIVKFLAISKEEMPFYTYNEHVAGGSVRDYLLRNYQSSRISRTFMNQIQCEKYQEKIGLELCAFVRDVTSAMDFLLTNKFNHPALSARKVLLSSDGCCKLYDIWPTEISLEQTKRLLEKKNPPIAWLAPESIFLGQYHFKSDVWSFGVFVWELYSFGEFPHKTLSKAEIEEAVRNSTHLSIPCNCPGAIINIMLSCWSKDTEKRPSFKEIHSELQSLRHCPPKIITGSASTVTSSTKENNAVNERRHTYFMLNPDQEDYIETT</sequence>
<dbReference type="EC" id="2.7.10.1" evidence="2"/>
<keyword evidence="15" id="KW-1185">Reference proteome</keyword>
<dbReference type="GO" id="GO:0046872">
    <property type="term" value="F:metal ion binding"/>
    <property type="evidence" value="ECO:0007669"/>
    <property type="project" value="UniProtKB-KW"/>
</dbReference>
<dbReference type="PANTHER" id="PTHR24416">
    <property type="entry name" value="TYROSINE-PROTEIN KINASE RECEPTOR"/>
    <property type="match status" value="1"/>
</dbReference>
<evidence type="ECO:0000256" key="5">
    <source>
        <dbReference type="ARBA" id="ARBA00022989"/>
    </source>
</evidence>
<evidence type="ECO:0000259" key="12">
    <source>
        <dbReference type="PROSITE" id="PS50011"/>
    </source>
</evidence>
<dbReference type="PRINTS" id="PR00109">
    <property type="entry name" value="TYRKINASE"/>
</dbReference>
<comment type="catalytic activity">
    <reaction evidence="9">
        <text>L-tyrosyl-[protein] + ATP = O-phospho-L-tyrosyl-[protein] + ADP + H(+)</text>
        <dbReference type="Rhea" id="RHEA:10596"/>
        <dbReference type="Rhea" id="RHEA-COMP:10136"/>
        <dbReference type="Rhea" id="RHEA-COMP:20101"/>
        <dbReference type="ChEBI" id="CHEBI:15378"/>
        <dbReference type="ChEBI" id="CHEBI:30616"/>
        <dbReference type="ChEBI" id="CHEBI:46858"/>
        <dbReference type="ChEBI" id="CHEBI:61978"/>
        <dbReference type="ChEBI" id="CHEBI:456216"/>
        <dbReference type="EC" id="2.7.10.1"/>
    </reaction>
</comment>
<keyword evidence="6" id="KW-0472">Membrane</keyword>
<proteinExistence type="predicted"/>
<evidence type="ECO:0000256" key="7">
    <source>
        <dbReference type="ARBA" id="ARBA00023170"/>
    </source>
</evidence>
<feature type="domain" description="Protein kinase" evidence="12">
    <location>
        <begin position="531"/>
        <end position="804"/>
    </location>
</feature>
<dbReference type="PROSITE" id="PS50011">
    <property type="entry name" value="PROTEIN_KINASE_DOM"/>
    <property type="match status" value="1"/>
</dbReference>
<keyword evidence="11" id="KW-0460">Magnesium</keyword>
<dbReference type="PANTHER" id="PTHR24416:SF349">
    <property type="entry name" value="TYROSINE-PROTEIN KINASE RYK"/>
    <property type="match status" value="1"/>
</dbReference>
<dbReference type="Pfam" id="PF00047">
    <property type="entry name" value="ig"/>
    <property type="match status" value="1"/>
</dbReference>
<keyword evidence="11" id="KW-0479">Metal-binding</keyword>
<dbReference type="InterPro" id="IPR007110">
    <property type="entry name" value="Ig-like_dom"/>
</dbReference>
<feature type="domain" description="Ig-like" evidence="13">
    <location>
        <begin position="46"/>
        <end position="104"/>
    </location>
</feature>
<evidence type="ECO:0000256" key="4">
    <source>
        <dbReference type="ARBA" id="ARBA00022729"/>
    </source>
</evidence>
<keyword evidence="7 14" id="KW-0675">Receptor</keyword>
<dbReference type="AlphaFoldDB" id="A0A9Q1H6V9"/>
<feature type="domain" description="Ig-like" evidence="13">
    <location>
        <begin position="328"/>
        <end position="410"/>
    </location>
</feature>
<keyword evidence="14" id="KW-0418">Kinase</keyword>
<keyword evidence="10" id="KW-0067">ATP-binding</keyword>
<feature type="domain" description="Ig-like" evidence="13">
    <location>
        <begin position="122"/>
        <end position="221"/>
    </location>
</feature>
<dbReference type="InterPro" id="IPR000719">
    <property type="entry name" value="Prot_kinase_dom"/>
</dbReference>
<evidence type="ECO:0000256" key="6">
    <source>
        <dbReference type="ARBA" id="ARBA00023136"/>
    </source>
</evidence>
<feature type="binding site" evidence="10">
    <location>
        <position position="678"/>
    </location>
    <ligand>
        <name>ATP</name>
        <dbReference type="ChEBI" id="CHEBI:30616"/>
    </ligand>
</feature>
<keyword evidence="3" id="KW-0812">Transmembrane</keyword>
<dbReference type="Gene3D" id="2.60.40.10">
    <property type="entry name" value="Immunoglobulins"/>
    <property type="match status" value="1"/>
</dbReference>
<dbReference type="GO" id="GO:0043235">
    <property type="term" value="C:receptor complex"/>
    <property type="evidence" value="ECO:0007669"/>
    <property type="project" value="TreeGrafter"/>
</dbReference>
<comment type="caution">
    <text evidence="14">The sequence shown here is derived from an EMBL/GenBank/DDBJ whole genome shotgun (WGS) entry which is preliminary data.</text>
</comment>